<gene>
    <name evidence="7" type="ORF">CC78DRAFT_490448</name>
</gene>
<comment type="cofactor">
    <cofactor evidence="1 5">
        <name>heme</name>
        <dbReference type="ChEBI" id="CHEBI:30413"/>
    </cofactor>
</comment>
<dbReference type="PANTHER" id="PTHR47582:SF1">
    <property type="entry name" value="P450, PUTATIVE (EUROFUNG)-RELATED"/>
    <property type="match status" value="1"/>
</dbReference>
<dbReference type="Gene3D" id="1.10.630.10">
    <property type="entry name" value="Cytochrome P450"/>
    <property type="match status" value="1"/>
</dbReference>
<evidence type="ECO:0000256" key="3">
    <source>
        <dbReference type="ARBA" id="ARBA00022723"/>
    </source>
</evidence>
<proteinExistence type="inferred from homology"/>
<keyword evidence="6" id="KW-0560">Oxidoreductase</keyword>
<dbReference type="OrthoDB" id="1470350at2759"/>
<dbReference type="GO" id="GO:0016705">
    <property type="term" value="F:oxidoreductase activity, acting on paired donors, with incorporation or reduction of molecular oxygen"/>
    <property type="evidence" value="ECO:0007669"/>
    <property type="project" value="InterPro"/>
</dbReference>
<dbReference type="PRINTS" id="PR00465">
    <property type="entry name" value="EP450IV"/>
</dbReference>
<keyword evidence="8" id="KW-1185">Reference proteome</keyword>
<comment type="similarity">
    <text evidence="2 6">Belongs to the cytochrome P450 family.</text>
</comment>
<dbReference type="PROSITE" id="PS00086">
    <property type="entry name" value="CYTOCHROME_P450"/>
    <property type="match status" value="1"/>
</dbReference>
<evidence type="ECO:0000313" key="8">
    <source>
        <dbReference type="Proteomes" id="UP000800093"/>
    </source>
</evidence>
<dbReference type="InterPro" id="IPR036396">
    <property type="entry name" value="Cyt_P450_sf"/>
</dbReference>
<evidence type="ECO:0000313" key="7">
    <source>
        <dbReference type="EMBL" id="KAF2267292.1"/>
    </source>
</evidence>
<dbReference type="EMBL" id="ML986592">
    <property type="protein sequence ID" value="KAF2267292.1"/>
    <property type="molecule type" value="Genomic_DNA"/>
</dbReference>
<dbReference type="InterPro" id="IPR002403">
    <property type="entry name" value="Cyt_P450_E_grp-IV"/>
</dbReference>
<evidence type="ECO:0000256" key="2">
    <source>
        <dbReference type="ARBA" id="ARBA00010617"/>
    </source>
</evidence>
<dbReference type="InterPro" id="IPR001128">
    <property type="entry name" value="Cyt_P450"/>
</dbReference>
<keyword evidence="5 6" id="KW-0349">Heme</keyword>
<keyword evidence="4 5" id="KW-0408">Iron</keyword>
<keyword evidence="6" id="KW-0503">Monooxygenase</keyword>
<dbReference type="Proteomes" id="UP000800093">
    <property type="component" value="Unassembled WGS sequence"/>
</dbReference>
<sequence>MKTMTSGVLAAFSSLAVTYVFLRFLLTYIHDAKEPPALETQIPFISPIIGMRKKMKFYMGLRDNYNLPIYTLHVPFMRLYIVNSTDLIPIIQRQPRVLDFAPMEAKVAVNVMGSGPEGKEILAMDRDGLGPFSYPIAFDKAIHPAVSPGPKLDAMNRHAVQKVSSAIEEIASQAPKTLKLFEWVKREITLATSEAVYGPKNPFASQDLQNDYCGTFEKGIITLLIGLDFLVKESVKARTRIVDAFNGYFSSHSHEQGSAFVQAHYGHKVDFGISGKDIARFEIGGMVAILSNTIPASFWVLYHLISDPVALEDCRKEVYACCKSEGDTCTLDVTEVKARCPMLLSTLKESLRFHGIGTSVRVVTRDYLLDGKYFLKKGGIVMIPGPVQHSNKEAYGETVDQFQHRRFMKLSGGKRPNPIAFRGFGGGSTLCPGRHFASTEILSLVAQMIVRFDFEPAKGVWVCPKTDRAGMQGTIAPPDNDVEVRITPATGILAGKKWNVVLSGSDRAVELSAEDIN</sequence>
<dbReference type="InterPro" id="IPR053007">
    <property type="entry name" value="CYP450_monoxygenase_sec-met"/>
</dbReference>
<dbReference type="SUPFAM" id="SSF48264">
    <property type="entry name" value="Cytochrome P450"/>
    <property type="match status" value="1"/>
</dbReference>
<dbReference type="PANTHER" id="PTHR47582">
    <property type="entry name" value="P450, PUTATIVE (EUROFUNG)-RELATED"/>
    <property type="match status" value="1"/>
</dbReference>
<evidence type="ECO:0000256" key="5">
    <source>
        <dbReference type="PIRSR" id="PIRSR602403-1"/>
    </source>
</evidence>
<evidence type="ECO:0000256" key="6">
    <source>
        <dbReference type="RuleBase" id="RU000461"/>
    </source>
</evidence>
<dbReference type="GO" id="GO:0005506">
    <property type="term" value="F:iron ion binding"/>
    <property type="evidence" value="ECO:0007669"/>
    <property type="project" value="InterPro"/>
</dbReference>
<reference evidence="8" key="1">
    <citation type="journal article" date="2020" name="Stud. Mycol.">
        <title>101 Dothideomycetes genomes: A test case for predicting lifestyles and emergence of pathogens.</title>
        <authorList>
            <person name="Haridas S."/>
            <person name="Albert R."/>
            <person name="Binder M."/>
            <person name="Bloem J."/>
            <person name="LaButti K."/>
            <person name="Salamov A."/>
            <person name="Andreopoulos B."/>
            <person name="Baker S."/>
            <person name="Barry K."/>
            <person name="Bills G."/>
            <person name="Bluhm B."/>
            <person name="Cannon C."/>
            <person name="Castanera R."/>
            <person name="Culley D."/>
            <person name="Daum C."/>
            <person name="Ezra D."/>
            <person name="Gonzalez J."/>
            <person name="Henrissat B."/>
            <person name="Kuo A."/>
            <person name="Liang C."/>
            <person name="Lipzen A."/>
            <person name="Lutzoni F."/>
            <person name="Magnuson J."/>
            <person name="Mondo S."/>
            <person name="Nolan M."/>
            <person name="Ohm R."/>
            <person name="Pangilinan J."/>
            <person name="Park H.-J."/>
            <person name="Ramirez L."/>
            <person name="Alfaro M."/>
            <person name="Sun H."/>
            <person name="Tritt A."/>
            <person name="Yoshinaga Y."/>
            <person name="Zwiers L.-H."/>
            <person name="Turgeon B."/>
            <person name="Goodwin S."/>
            <person name="Spatafora J."/>
            <person name="Crous P."/>
            <person name="Grigoriev I."/>
        </authorList>
    </citation>
    <scope>NUCLEOTIDE SEQUENCE [LARGE SCALE GENOMIC DNA]</scope>
    <source>
        <strain evidence="8">CBS 304.66</strain>
    </source>
</reference>
<comment type="caution">
    <text evidence="7">The sequence shown here is derived from an EMBL/GenBank/DDBJ whole genome shotgun (WGS) entry which is preliminary data.</text>
</comment>
<organism evidence="7 8">
    <name type="scientific">Lojkania enalia</name>
    <dbReference type="NCBI Taxonomy" id="147567"/>
    <lineage>
        <taxon>Eukaryota</taxon>
        <taxon>Fungi</taxon>
        <taxon>Dikarya</taxon>
        <taxon>Ascomycota</taxon>
        <taxon>Pezizomycotina</taxon>
        <taxon>Dothideomycetes</taxon>
        <taxon>Pleosporomycetidae</taxon>
        <taxon>Pleosporales</taxon>
        <taxon>Pleosporales incertae sedis</taxon>
        <taxon>Lojkania</taxon>
    </lineage>
</organism>
<dbReference type="CDD" id="cd11040">
    <property type="entry name" value="CYP7_CYP8-like"/>
    <property type="match status" value="1"/>
</dbReference>
<dbReference type="AlphaFoldDB" id="A0A9P4KDM2"/>
<dbReference type="GO" id="GO:0004497">
    <property type="term" value="F:monooxygenase activity"/>
    <property type="evidence" value="ECO:0007669"/>
    <property type="project" value="UniProtKB-KW"/>
</dbReference>
<evidence type="ECO:0000256" key="4">
    <source>
        <dbReference type="ARBA" id="ARBA00023004"/>
    </source>
</evidence>
<protein>
    <submittedName>
        <fullName evidence="7">Cytochrome P450</fullName>
    </submittedName>
</protein>
<dbReference type="Pfam" id="PF00067">
    <property type="entry name" value="p450"/>
    <property type="match status" value="1"/>
</dbReference>
<evidence type="ECO:0000256" key="1">
    <source>
        <dbReference type="ARBA" id="ARBA00001971"/>
    </source>
</evidence>
<dbReference type="InterPro" id="IPR017972">
    <property type="entry name" value="Cyt_P450_CS"/>
</dbReference>
<feature type="binding site" description="axial binding residue" evidence="5">
    <location>
        <position position="431"/>
    </location>
    <ligand>
        <name>heme</name>
        <dbReference type="ChEBI" id="CHEBI:30413"/>
    </ligand>
    <ligandPart>
        <name>Fe</name>
        <dbReference type="ChEBI" id="CHEBI:18248"/>
    </ligandPart>
</feature>
<accession>A0A9P4KDM2</accession>
<dbReference type="GO" id="GO:0020037">
    <property type="term" value="F:heme binding"/>
    <property type="evidence" value="ECO:0007669"/>
    <property type="project" value="InterPro"/>
</dbReference>
<keyword evidence="3 5" id="KW-0479">Metal-binding</keyword>
<name>A0A9P4KDM2_9PLEO</name>